<evidence type="ECO:0000313" key="6">
    <source>
        <dbReference type="Proteomes" id="UP001165079"/>
    </source>
</evidence>
<dbReference type="SUPFAM" id="SSF55729">
    <property type="entry name" value="Acyl-CoA N-acyltransferases (Nat)"/>
    <property type="match status" value="1"/>
</dbReference>
<keyword evidence="6" id="KW-1185">Reference proteome</keyword>
<dbReference type="InterPro" id="IPR000182">
    <property type="entry name" value="GNAT_dom"/>
</dbReference>
<dbReference type="InterPro" id="IPR016181">
    <property type="entry name" value="Acyl_CoA_acyltransferase"/>
</dbReference>
<dbReference type="EMBL" id="BSTX01000003">
    <property type="protein sequence ID" value="GLZ79726.1"/>
    <property type="molecule type" value="Genomic_DNA"/>
</dbReference>
<sequence length="162" mass="17927">MTLRRYAEGDFWLLEAKNTPEMTAKLGGPETPEKLADRHRRYTDPDGFAGGGGMFVVLDGGEPVGTVGYWVREWHGEPVYEAGWGVLPTHQGKGYATSAAKLAVEHAREHGDRAWLHAYPKVDHPASNAICRKAGFELMGECDFEYPVGNPIVCNDWRVAVK</sequence>
<dbReference type="GO" id="GO:0008999">
    <property type="term" value="F:protein-N-terminal-alanine acetyltransferase activity"/>
    <property type="evidence" value="ECO:0007669"/>
    <property type="project" value="TreeGrafter"/>
</dbReference>
<dbReference type="Pfam" id="PF13302">
    <property type="entry name" value="Acetyltransf_3"/>
    <property type="match status" value="1"/>
</dbReference>
<reference evidence="5" key="1">
    <citation type="submission" date="2023-03" db="EMBL/GenBank/DDBJ databases">
        <title>Actinorhabdospora filicis NBRC 111898.</title>
        <authorList>
            <person name="Ichikawa N."/>
            <person name="Sato H."/>
            <person name="Tonouchi N."/>
        </authorList>
    </citation>
    <scope>NUCLEOTIDE SEQUENCE</scope>
    <source>
        <strain evidence="5">NBRC 111898</strain>
    </source>
</reference>
<dbReference type="PANTHER" id="PTHR43792:SF8">
    <property type="entry name" value="[RIBOSOMAL PROTEIN US5]-ALANINE N-ACETYLTRANSFERASE"/>
    <property type="match status" value="1"/>
</dbReference>
<proteinExistence type="inferred from homology"/>
<protein>
    <recommendedName>
        <fullName evidence="4">N-acetyltransferase domain-containing protein</fullName>
    </recommendedName>
</protein>
<dbReference type="PANTHER" id="PTHR43792">
    <property type="entry name" value="GNAT FAMILY, PUTATIVE (AFU_ORTHOLOGUE AFUA_3G00765)-RELATED-RELATED"/>
    <property type="match status" value="1"/>
</dbReference>
<feature type="domain" description="N-acetyltransferase" evidence="4">
    <location>
        <begin position="1"/>
        <end position="162"/>
    </location>
</feature>
<dbReference type="Proteomes" id="UP001165079">
    <property type="component" value="Unassembled WGS sequence"/>
</dbReference>
<evidence type="ECO:0000256" key="2">
    <source>
        <dbReference type="ARBA" id="ARBA00023315"/>
    </source>
</evidence>
<name>A0A9W6SPE1_9ACTN</name>
<dbReference type="CDD" id="cd04301">
    <property type="entry name" value="NAT_SF"/>
    <property type="match status" value="1"/>
</dbReference>
<organism evidence="5 6">
    <name type="scientific">Actinorhabdospora filicis</name>
    <dbReference type="NCBI Taxonomy" id="1785913"/>
    <lineage>
        <taxon>Bacteria</taxon>
        <taxon>Bacillati</taxon>
        <taxon>Actinomycetota</taxon>
        <taxon>Actinomycetes</taxon>
        <taxon>Micromonosporales</taxon>
        <taxon>Micromonosporaceae</taxon>
        <taxon>Actinorhabdospora</taxon>
    </lineage>
</organism>
<comment type="caution">
    <text evidence="5">The sequence shown here is derived from an EMBL/GenBank/DDBJ whole genome shotgun (WGS) entry which is preliminary data.</text>
</comment>
<keyword evidence="1" id="KW-0808">Transferase</keyword>
<evidence type="ECO:0000256" key="3">
    <source>
        <dbReference type="ARBA" id="ARBA00038502"/>
    </source>
</evidence>
<evidence type="ECO:0000256" key="1">
    <source>
        <dbReference type="ARBA" id="ARBA00022679"/>
    </source>
</evidence>
<dbReference type="AlphaFoldDB" id="A0A9W6SPE1"/>
<dbReference type="Gene3D" id="3.40.630.30">
    <property type="match status" value="1"/>
</dbReference>
<dbReference type="GO" id="GO:0005737">
    <property type="term" value="C:cytoplasm"/>
    <property type="evidence" value="ECO:0007669"/>
    <property type="project" value="TreeGrafter"/>
</dbReference>
<evidence type="ECO:0000259" key="4">
    <source>
        <dbReference type="PROSITE" id="PS51186"/>
    </source>
</evidence>
<accession>A0A9W6SPE1</accession>
<keyword evidence="2" id="KW-0012">Acyltransferase</keyword>
<dbReference type="InterPro" id="IPR051531">
    <property type="entry name" value="N-acetyltransferase"/>
</dbReference>
<dbReference type="PROSITE" id="PS51186">
    <property type="entry name" value="GNAT"/>
    <property type="match status" value="1"/>
</dbReference>
<gene>
    <name evidence="5" type="ORF">Afil01_45330</name>
</gene>
<comment type="similarity">
    <text evidence="3">Belongs to the acetyltransferase family. RimJ subfamily.</text>
</comment>
<evidence type="ECO:0000313" key="5">
    <source>
        <dbReference type="EMBL" id="GLZ79726.1"/>
    </source>
</evidence>